<dbReference type="GO" id="GO:0005829">
    <property type="term" value="C:cytosol"/>
    <property type="evidence" value="ECO:0007669"/>
    <property type="project" value="TreeGrafter"/>
</dbReference>
<evidence type="ECO:0000256" key="6">
    <source>
        <dbReference type="SAM" id="MobiDB-lite"/>
    </source>
</evidence>
<dbReference type="PANTHER" id="PTHR11773">
    <property type="entry name" value="GLYCINE DEHYDROGENASE, DECARBOXYLATING"/>
    <property type="match status" value="1"/>
</dbReference>
<feature type="domain" description="Glycine dehydrogenase C-terminal" evidence="8">
    <location>
        <begin position="384"/>
        <end position="484"/>
    </location>
</feature>
<comment type="caution">
    <text evidence="9">The sequence shown here is derived from an EMBL/GenBank/DDBJ whole genome shotgun (WGS) entry which is preliminary data.</text>
</comment>
<dbReference type="NCBIfam" id="NF003346">
    <property type="entry name" value="PRK04366.1"/>
    <property type="match status" value="1"/>
</dbReference>
<dbReference type="Pfam" id="PF21478">
    <property type="entry name" value="GcvP2_C"/>
    <property type="match status" value="1"/>
</dbReference>
<dbReference type="Gene3D" id="3.40.640.10">
    <property type="entry name" value="Type I PLP-dependent aspartate aminotransferase-like (Major domain)"/>
    <property type="match status" value="1"/>
</dbReference>
<evidence type="ECO:0000259" key="8">
    <source>
        <dbReference type="Pfam" id="PF21478"/>
    </source>
</evidence>
<evidence type="ECO:0000256" key="2">
    <source>
        <dbReference type="ARBA" id="ARBA00012134"/>
    </source>
</evidence>
<dbReference type="GO" id="GO:0004375">
    <property type="term" value="F:glycine dehydrogenase (decarboxylating) activity"/>
    <property type="evidence" value="ECO:0007669"/>
    <property type="project" value="UniProtKB-EC"/>
</dbReference>
<dbReference type="GO" id="GO:0019464">
    <property type="term" value="P:glycine decarboxylation via glycine cleavage system"/>
    <property type="evidence" value="ECO:0007669"/>
    <property type="project" value="TreeGrafter"/>
</dbReference>
<dbReference type="Gene3D" id="3.90.1150.10">
    <property type="entry name" value="Aspartate Aminotransferase, domain 1"/>
    <property type="match status" value="1"/>
</dbReference>
<dbReference type="FunFam" id="3.40.640.10:FF:000224">
    <property type="entry name" value="Probable glycine dehydrogenase (decarboxylating) subunit 2"/>
    <property type="match status" value="1"/>
</dbReference>
<dbReference type="Proteomes" id="UP000275232">
    <property type="component" value="Unassembled WGS sequence"/>
</dbReference>
<dbReference type="InterPro" id="IPR015421">
    <property type="entry name" value="PyrdxlP-dep_Trfase_major"/>
</dbReference>
<dbReference type="InterPro" id="IPR020581">
    <property type="entry name" value="GDC_P"/>
</dbReference>
<keyword evidence="4" id="KW-0560">Oxidoreductase</keyword>
<protein>
    <recommendedName>
        <fullName evidence="2">glycine dehydrogenase (aminomethyl-transferring)</fullName>
        <ecNumber evidence="2">1.4.4.2</ecNumber>
    </recommendedName>
</protein>
<keyword evidence="10" id="KW-1185">Reference proteome</keyword>
<reference evidence="9 10" key="1">
    <citation type="submission" date="2018-11" db="EMBL/GenBank/DDBJ databases">
        <title>Erythrobacter spongiae sp. nov., isolated from a marine sponge.</title>
        <authorList>
            <person name="Zhuang L."/>
            <person name="Luo L."/>
        </authorList>
    </citation>
    <scope>NUCLEOTIDE SEQUENCE [LARGE SCALE GENOMIC DNA]</scope>
    <source>
        <strain evidence="9 10">HN-E23</strain>
    </source>
</reference>
<gene>
    <name evidence="9" type="ORF">EG799_04965</name>
</gene>
<feature type="region of interest" description="Disordered" evidence="6">
    <location>
        <begin position="485"/>
        <end position="520"/>
    </location>
</feature>
<evidence type="ECO:0000256" key="1">
    <source>
        <dbReference type="ARBA" id="ARBA00003788"/>
    </source>
</evidence>
<comment type="function">
    <text evidence="1">The glycine cleavage system catalyzes the degradation of glycine. The P protein binds the alpha-amino group of glycine through its pyridoxal phosphate cofactor; CO(2) is released and the remaining methylamine moiety is then transferred to the lipoamide cofactor of the H protein.</text>
</comment>
<dbReference type="EMBL" id="RPFZ01000001">
    <property type="protein sequence ID" value="RPF71035.1"/>
    <property type="molecule type" value="Genomic_DNA"/>
</dbReference>
<evidence type="ECO:0000313" key="9">
    <source>
        <dbReference type="EMBL" id="RPF71035.1"/>
    </source>
</evidence>
<dbReference type="InterPro" id="IPR000192">
    <property type="entry name" value="Aminotrans_V_dom"/>
</dbReference>
<dbReference type="Gene3D" id="6.20.440.10">
    <property type="match status" value="1"/>
</dbReference>
<dbReference type="RefSeq" id="WP_123879094.1">
    <property type="nucleotide sequence ID" value="NZ_RPFZ01000001.1"/>
</dbReference>
<proteinExistence type="predicted"/>
<evidence type="ECO:0000313" key="10">
    <source>
        <dbReference type="Proteomes" id="UP000275232"/>
    </source>
</evidence>
<keyword evidence="3" id="KW-0663">Pyridoxal phosphate</keyword>
<comment type="catalytic activity">
    <reaction evidence="5">
        <text>N(6)-[(R)-lipoyl]-L-lysyl-[glycine-cleavage complex H protein] + glycine + H(+) = N(6)-[(R)-S(8)-aminomethyldihydrolipoyl]-L-lysyl-[glycine-cleavage complex H protein] + CO2</text>
        <dbReference type="Rhea" id="RHEA:24304"/>
        <dbReference type="Rhea" id="RHEA-COMP:10494"/>
        <dbReference type="Rhea" id="RHEA-COMP:10495"/>
        <dbReference type="ChEBI" id="CHEBI:15378"/>
        <dbReference type="ChEBI" id="CHEBI:16526"/>
        <dbReference type="ChEBI" id="CHEBI:57305"/>
        <dbReference type="ChEBI" id="CHEBI:83099"/>
        <dbReference type="ChEBI" id="CHEBI:83143"/>
        <dbReference type="EC" id="1.4.4.2"/>
    </reaction>
</comment>
<evidence type="ECO:0000259" key="7">
    <source>
        <dbReference type="Pfam" id="PF00266"/>
    </source>
</evidence>
<dbReference type="PANTHER" id="PTHR11773:SF1">
    <property type="entry name" value="GLYCINE DEHYDROGENASE (DECARBOXYLATING), MITOCHONDRIAL"/>
    <property type="match status" value="1"/>
</dbReference>
<evidence type="ECO:0000256" key="5">
    <source>
        <dbReference type="ARBA" id="ARBA00049026"/>
    </source>
</evidence>
<dbReference type="OrthoDB" id="9801272at2"/>
<dbReference type="SUPFAM" id="SSF53383">
    <property type="entry name" value="PLP-dependent transferases"/>
    <property type="match status" value="1"/>
</dbReference>
<dbReference type="InterPro" id="IPR015424">
    <property type="entry name" value="PyrdxlP-dep_Trfase"/>
</dbReference>
<evidence type="ECO:0000256" key="3">
    <source>
        <dbReference type="ARBA" id="ARBA00022898"/>
    </source>
</evidence>
<dbReference type="InterPro" id="IPR049316">
    <property type="entry name" value="GDC-P_C"/>
</dbReference>
<feature type="domain" description="Aminotransferase class V" evidence="7">
    <location>
        <begin position="191"/>
        <end position="304"/>
    </location>
</feature>
<accession>A0A3N5DJX3</accession>
<organism evidence="9 10">
    <name type="scientific">Aurantiacibacter spongiae</name>
    <dbReference type="NCBI Taxonomy" id="2488860"/>
    <lineage>
        <taxon>Bacteria</taxon>
        <taxon>Pseudomonadati</taxon>
        <taxon>Pseudomonadota</taxon>
        <taxon>Alphaproteobacteria</taxon>
        <taxon>Sphingomonadales</taxon>
        <taxon>Erythrobacteraceae</taxon>
        <taxon>Aurantiacibacter</taxon>
    </lineage>
</organism>
<dbReference type="GO" id="GO:0016594">
    <property type="term" value="F:glycine binding"/>
    <property type="evidence" value="ECO:0007669"/>
    <property type="project" value="TreeGrafter"/>
</dbReference>
<dbReference type="InterPro" id="IPR015422">
    <property type="entry name" value="PyrdxlP-dep_Trfase_small"/>
</dbReference>
<dbReference type="GO" id="GO:0005960">
    <property type="term" value="C:glycine cleavage complex"/>
    <property type="evidence" value="ECO:0007669"/>
    <property type="project" value="TreeGrafter"/>
</dbReference>
<dbReference type="AlphaFoldDB" id="A0A3N5DJX3"/>
<dbReference type="Pfam" id="PF00266">
    <property type="entry name" value="Aminotran_5"/>
    <property type="match status" value="1"/>
</dbReference>
<dbReference type="GO" id="GO:0030170">
    <property type="term" value="F:pyridoxal phosphate binding"/>
    <property type="evidence" value="ECO:0007669"/>
    <property type="project" value="TreeGrafter"/>
</dbReference>
<dbReference type="EC" id="1.4.4.2" evidence="2"/>
<sequence length="520" mass="55083">MNINQSGWRPGTPVAADEAIAYPTATGNRALMLEEPLIFEIGTDQTSGVDLPEPDADAPNRLGSFARTKPTGLPGLSEPETVRHYTRLSRQNYAIDLGLFPLGSCTMKHNPRLNEKVARMPGFADVHPLQPTDTVQGALEVIDQLSHWLIALTGMSAVAMSPKAGAHGELCGILCIRAALEARGDPRSVVLVPESAHGTNPATAAFAGYEVEGIPADSDGRVDLAALKNRLGPDVAGVMITNPNTCGLFERDMKTISEAVHAAGGLVYCDGANFNAIMGRVRPGDLGIDAMHINLHKTFSTPHGGGGPGSGPVVLSEALAPFAPLPFVTKHADGSMHLVEEENAGAEFPDSFGRMTAFHGQMGMFTRALTYILSHGADGLRQASGDAVLNANYVLRSLDDVLDAPFGAAGPCMHEALFGDDGFADGLSTLDFSKGLIDEGFHPMTMYFPLVVHGAMLVEPTETESKGALDQFVMAMRSLARRARDGDETLKTAPHHAPRARLDEALAARKPTLTWSEPGG</sequence>
<evidence type="ECO:0000256" key="4">
    <source>
        <dbReference type="ARBA" id="ARBA00023002"/>
    </source>
</evidence>
<name>A0A3N5DJX3_9SPHN</name>